<dbReference type="InterPro" id="IPR045584">
    <property type="entry name" value="Pilin-like"/>
</dbReference>
<evidence type="ECO:0000259" key="13">
    <source>
        <dbReference type="Pfam" id="PF13018"/>
    </source>
</evidence>
<dbReference type="Pfam" id="PF05658">
    <property type="entry name" value="YadA_head"/>
    <property type="match status" value="6"/>
</dbReference>
<feature type="domain" description="Trimeric autotransporter adhesin YadA-like head" evidence="12">
    <location>
        <begin position="216"/>
        <end position="241"/>
    </location>
</feature>
<dbReference type="Proteomes" id="UP000007472">
    <property type="component" value="Chromosome"/>
</dbReference>
<comment type="subcellular location">
    <subcellularLocation>
        <location evidence="2">Cell outer membrane</location>
    </subcellularLocation>
    <subcellularLocation>
        <location evidence="1">Cell surface</location>
    </subcellularLocation>
</comment>
<keyword evidence="8" id="KW-0472">Membrane</keyword>
<dbReference type="Pfam" id="PF13018">
    <property type="entry name" value="ESPR"/>
    <property type="match status" value="1"/>
</dbReference>
<evidence type="ECO:0000256" key="2">
    <source>
        <dbReference type="ARBA" id="ARBA00004442"/>
    </source>
</evidence>
<evidence type="ECO:0000256" key="8">
    <source>
        <dbReference type="ARBA" id="ARBA00023136"/>
    </source>
</evidence>
<feature type="domain" description="Trimeric autotransporter adhesin YadA-like head" evidence="12">
    <location>
        <begin position="301"/>
        <end position="319"/>
    </location>
</feature>
<gene>
    <name evidence="14" type="ordered locus">TEQUI_0952</name>
</gene>
<evidence type="ECO:0000256" key="10">
    <source>
        <dbReference type="SAM" id="MobiDB-lite"/>
    </source>
</evidence>
<dbReference type="InterPro" id="IPR024973">
    <property type="entry name" value="ESPR"/>
</dbReference>
<keyword evidence="3" id="KW-0813">Transport</keyword>
<protein>
    <submittedName>
        <fullName evidence="14">Uncharacterized protein</fullName>
    </submittedName>
</protein>
<evidence type="ECO:0000313" key="15">
    <source>
        <dbReference type="Proteomes" id="UP000007472"/>
    </source>
</evidence>
<feature type="domain" description="Trimeric autotransporter adhesin YadA-like head" evidence="12">
    <location>
        <begin position="589"/>
        <end position="613"/>
    </location>
</feature>
<feature type="domain" description="Trimeric autotransporter adhesin YadA-like head" evidence="12">
    <location>
        <begin position="457"/>
        <end position="482"/>
    </location>
</feature>
<dbReference type="Pfam" id="PF03895">
    <property type="entry name" value="YadA_anchor"/>
    <property type="match status" value="1"/>
</dbReference>
<evidence type="ECO:0000259" key="12">
    <source>
        <dbReference type="Pfam" id="PF05658"/>
    </source>
</evidence>
<evidence type="ECO:0000256" key="1">
    <source>
        <dbReference type="ARBA" id="ARBA00004241"/>
    </source>
</evidence>
<evidence type="ECO:0000256" key="9">
    <source>
        <dbReference type="ARBA" id="ARBA00023237"/>
    </source>
</evidence>
<keyword evidence="6" id="KW-0732">Signal</keyword>
<dbReference type="EMBL" id="CP002456">
    <property type="protein sequence ID" value="ADU91882.1"/>
    <property type="molecule type" value="Genomic_DNA"/>
</dbReference>
<feature type="domain" description="Trimeric autotransporter adhesin YadA-like C-terminal membrane anchor" evidence="11">
    <location>
        <begin position="2017"/>
        <end position="2077"/>
    </location>
</feature>
<feature type="compositionally biased region" description="Polar residues" evidence="10">
    <location>
        <begin position="1440"/>
        <end position="1453"/>
    </location>
</feature>
<dbReference type="Gene3D" id="3.30.1300.30">
    <property type="entry name" value="GSPII I/J protein-like"/>
    <property type="match status" value="1"/>
</dbReference>
<evidence type="ECO:0000256" key="7">
    <source>
        <dbReference type="ARBA" id="ARBA00022927"/>
    </source>
</evidence>
<dbReference type="KEGG" id="teq:TEQUI_0952"/>
<feature type="domain" description="Trimeric autotransporter adhesin YadA-like head" evidence="12">
    <location>
        <begin position="383"/>
        <end position="403"/>
    </location>
</feature>
<evidence type="ECO:0000256" key="5">
    <source>
        <dbReference type="ARBA" id="ARBA00022692"/>
    </source>
</evidence>
<dbReference type="CDD" id="cd12820">
    <property type="entry name" value="LbR_YadA-like"/>
    <property type="match status" value="3"/>
</dbReference>
<organism evidence="14 15">
    <name type="scientific">Taylorella equigenitalis (strain MCE9)</name>
    <dbReference type="NCBI Taxonomy" id="937774"/>
    <lineage>
        <taxon>Bacteria</taxon>
        <taxon>Pseudomonadati</taxon>
        <taxon>Pseudomonadota</taxon>
        <taxon>Betaproteobacteria</taxon>
        <taxon>Burkholderiales</taxon>
        <taxon>Alcaligenaceae</taxon>
        <taxon>Taylorella</taxon>
    </lineage>
</organism>
<dbReference type="InterPro" id="IPR005594">
    <property type="entry name" value="YadA_C"/>
</dbReference>
<accession>A0A654KHJ5</accession>
<keyword evidence="4" id="KW-1134">Transmembrane beta strand</keyword>
<dbReference type="SUPFAM" id="SSF101967">
    <property type="entry name" value="Adhesin YadA, collagen-binding domain"/>
    <property type="match status" value="5"/>
</dbReference>
<evidence type="ECO:0000256" key="6">
    <source>
        <dbReference type="ARBA" id="ARBA00022729"/>
    </source>
</evidence>
<dbReference type="Gene3D" id="2.20.70.140">
    <property type="match status" value="3"/>
</dbReference>
<evidence type="ECO:0000256" key="3">
    <source>
        <dbReference type="ARBA" id="ARBA00022448"/>
    </source>
</evidence>
<dbReference type="Gene3D" id="1.20.5.170">
    <property type="match status" value="1"/>
</dbReference>
<keyword evidence="5" id="KW-0812">Transmembrane</keyword>
<dbReference type="GO" id="GO:0015031">
    <property type="term" value="P:protein transport"/>
    <property type="evidence" value="ECO:0007669"/>
    <property type="project" value="UniProtKB-KW"/>
</dbReference>
<feature type="domain" description="ESPR" evidence="13">
    <location>
        <begin position="1"/>
        <end position="48"/>
    </location>
</feature>
<evidence type="ECO:0000256" key="4">
    <source>
        <dbReference type="ARBA" id="ARBA00022452"/>
    </source>
</evidence>
<keyword evidence="9" id="KW-0998">Cell outer membrane</keyword>
<evidence type="ECO:0000313" key="14">
    <source>
        <dbReference type="EMBL" id="ADU91882.1"/>
    </source>
</evidence>
<dbReference type="Gene3D" id="2.150.10.10">
    <property type="entry name" value="Serralysin-like metalloprotease, C-terminal"/>
    <property type="match status" value="5"/>
</dbReference>
<reference evidence="14 15" key="1">
    <citation type="journal article" date="2011" name="J. Bacteriol.">
        <title>Genome sequence of Taylorella equigenitalis MCE9, the causative agent of contagious equine metritis.</title>
        <authorList>
            <person name="Hebert L."/>
            <person name="Moumen B."/>
            <person name="Duquesne F."/>
            <person name="Breuil M.F."/>
            <person name="Laugier C."/>
            <person name="Batto J.M."/>
            <person name="Renault P."/>
            <person name="Petry S."/>
        </authorList>
    </citation>
    <scope>NUCLEOTIDE SEQUENCE [LARGE SCALE GENOMIC DNA]</scope>
    <source>
        <strain evidence="14 15">MCE9</strain>
    </source>
</reference>
<name>A0A654KHJ5_TAYEM</name>
<evidence type="ECO:0000259" key="11">
    <source>
        <dbReference type="Pfam" id="PF03895"/>
    </source>
</evidence>
<dbReference type="SUPFAM" id="SSF54523">
    <property type="entry name" value="Pili subunits"/>
    <property type="match status" value="1"/>
</dbReference>
<feature type="domain" description="Trimeric autotransporter adhesin YadA-like head" evidence="12">
    <location>
        <begin position="351"/>
        <end position="374"/>
    </location>
</feature>
<feature type="region of interest" description="Disordered" evidence="10">
    <location>
        <begin position="1435"/>
        <end position="1459"/>
    </location>
</feature>
<keyword evidence="7" id="KW-0653">Protein transport</keyword>
<dbReference type="GO" id="GO:0009986">
    <property type="term" value="C:cell surface"/>
    <property type="evidence" value="ECO:0007669"/>
    <property type="project" value="UniProtKB-SubCell"/>
</dbReference>
<dbReference type="InterPro" id="IPR008640">
    <property type="entry name" value="Adhesin_Head_dom"/>
</dbReference>
<proteinExistence type="predicted"/>
<dbReference type="GO" id="GO:0009279">
    <property type="term" value="C:cell outer membrane"/>
    <property type="evidence" value="ECO:0007669"/>
    <property type="project" value="UniProtKB-SubCell"/>
</dbReference>
<sequence length="2077" mass="218006">MNKIYKSIYNEVLGTWVAISEVAKAGGKKSKSRMMSSVILGMVLGTAGIAGDVWGESQNPNQVNEGVGNTLSNDDEISVLGYKNNVTGRSSIASGTFNYTKGGNTIATGYKNIVKNEYSLAYGNNNILLSNKSVAIGKLNFTGDITNLESTLNEVVNIGNDYKYGTLKSFTSSLIRKYTLNSKLSEDNSAEMLVLGHKNFALNTGALAIGNKTLSSGLGSIVLGNESVALNKNDIAIGSKANSGYSYDFFENVRIASRSKLDGTQITAVINQAQAIGDITGPSGQIAIGDETAAMGRQVLAVGSTNRAFGTNSTAVGKGNFAHGDAAQTFGNWNIAMGNNTVAIGNRNDSTGFKSLSTGFENRAYGDQSTAVGYLNIAELSSGVALGHTNNVYANNSIALGTGNIAGWKNGVSIPNYGEISITKTSSKFLKTEDFNGIETSNNNYKSIVAVGSNNGAYGANSTSLGVGNFTLGKNSVAVGNFNFSKADSSLAVGLSNTAKSLQSTTIGFKNIIDENSASSSAVGQLNFVSATNSHAHGEDNTINSAYSSAFGIHNEITSNSDYSNAIGYRNNVRGLNTTTLGNLNTVSSTSSLAFGTGNEVSGLNSISIGSSSTTGIPNSTIVIKKSIVSGEYAISIGHNNKINSNKSVAFGNHIDSNGVANSVILGNESKGIDAVVMSNDSVVEFGGLTQPLILSQGWTGLSSIDNGSVSVGDKNKERQLKHVATGAVTATSTDAINGSQLFAVIQAIGNTPLGFKADNASIKLDRKLGHTISFLGGAEVEKLSENNIGVNVNGENIEVKLTNEIKGLVSIESVEGSKFSDNGFEVKNGPSLTKSGIDANNKKILNVQKGIEEDDVANVGNVNDAITALKKQGYTLEGGINSSANFQIGQTIVFMGDENLTALVDSKGVNFSMKKDLTGMNSIGFEGGATLTGTELRFSNLINLGTNGLKVGSVLINPITNKISGISNPQEDSDAVNLGYLNQKLNDLPPGVFNINGNSGGSSEFTLGSTLTVIGNSDFESTDKGSNISTQISKDRIQIGLKKSLSDLTSINLEDGTTLNYQGLTIDDNTKISRGGVKIGNLELNPNGTILGLSDPSIDNHAVNKRFVDSEISRSIAELKIGGIKFKGNEGLSNIQLGESLTIKGTNDDFNSSDEGQNISTKTENGTVTIALSKNIHGLESVNVGSTNLNDLGLQIDKGPSFTKNGIDANGSKISNIAEANDQSHSNDAANVKYVKDKVEDLKNLGYTFQGNSNTQANFAIGSTITYTGDENITTKVSSNGVSVALNKTLHNMNGIVIKEGPTLNSEGLSFDGKTKLTKDLLKVGDVLLNSNGIISGISDPKEKDHVANKGYVDNQVEGLEVKISNLKNSPQIFSGNTGQASKKLGETVSIKGDDSNNNANKNEFDSSNVMTWIDDKGILRIGVRKDIKLSKIKAEDASSGQSSELTPNSLVFNGVDNKSGEDGKITLDVTTNGEADVTGQAIPRLQINRVNIATLNDGMKYVANSGQPQNVKLNNTITVKGAEKNTDVTLFDGGDNVMTTIEQDGNGVKYTVAIKKAPEFAGLIVGGMLAKEISPNIKLKSKDGEEKFSATVDEEGAGIVTVTGNDSELKTDLMHDGLTINDVDGFSKLGTSTEGMGSLLTPDKTKRRLTHSYNIGSEEVVDEELATLNDGLKIEANIADGSGHASLNTKVKIVGSDKNRTWEEFDSGYNIMTKIEKTEDGETFIRVALRNDLDVKSGSFGGSGTDGFLNIKNEHGKEGITITPSEIRFNNTKKLLSKDHNQHEVESMGISMKQTGSPNLLSNESVTRLQITDNSGATTAEIATMNDGLRFKGDDEDVLEKPLSNKLTIIGGESDANKLTTVEDKNIGVIAHNLNAKDTKLYAEKVLTVRMSKNLKGLHSAEFKTVDESGNASGKSIRIDDAGVTIAKGEKGVQLSEEGLTLGEGGPSITNNGINAGGMSISNVEIPTEAHHATSKGYVDRELAKVQGQLGSKIQEVRKDSLGGAAMAMATAGLPQAYKPGKSAFAVSGGVVAGQSAFAMGLSTISEDGKWIIKGSVSSDSRSQVGGSIGAAYQW</sequence>
<dbReference type="InterPro" id="IPR011049">
    <property type="entry name" value="Serralysin-like_metalloprot_C"/>
</dbReference>